<proteinExistence type="predicted"/>
<name>A0A059F2X7_9MICR</name>
<keyword evidence="4" id="KW-0460">Magnesium</keyword>
<accession>A0A059F2X7</accession>
<gene>
    <name evidence="5" type="ORF">H312_00927</name>
</gene>
<reference evidence="6" key="1">
    <citation type="submission" date="2013-02" db="EMBL/GenBank/DDBJ databases">
        <authorList>
            <consortium name="The Broad Institute Genome Sequencing Platform"/>
            <person name="Cuomo C."/>
            <person name="Becnel J."/>
            <person name="Sanscrainte N."/>
            <person name="Walker B."/>
            <person name="Young S.K."/>
            <person name="Zeng Q."/>
            <person name="Gargeya S."/>
            <person name="Fitzgerald M."/>
            <person name="Haas B."/>
            <person name="Abouelleil A."/>
            <person name="Alvarado L."/>
            <person name="Arachchi H.M."/>
            <person name="Berlin A.M."/>
            <person name="Chapman S.B."/>
            <person name="Dewar J."/>
            <person name="Goldberg J."/>
            <person name="Griggs A."/>
            <person name="Gujja S."/>
            <person name="Hansen M."/>
            <person name="Howarth C."/>
            <person name="Imamovic A."/>
            <person name="Larimer J."/>
            <person name="McCowan C."/>
            <person name="Murphy C."/>
            <person name="Neiman D."/>
            <person name="Pearson M."/>
            <person name="Priest M."/>
            <person name="Roberts A."/>
            <person name="Saif S."/>
            <person name="Shea T."/>
            <person name="Sisk P."/>
            <person name="Sykes S."/>
            <person name="Wortman J."/>
            <person name="Nusbaum C."/>
            <person name="Birren B."/>
        </authorList>
    </citation>
    <scope>NUCLEOTIDE SEQUENCE [LARGE SCALE GENOMIC DNA]</scope>
    <source>
        <strain evidence="6">PRA339</strain>
    </source>
</reference>
<dbReference type="OrthoDB" id="2011769at2759"/>
<evidence type="ECO:0000313" key="6">
    <source>
        <dbReference type="Proteomes" id="UP000030655"/>
    </source>
</evidence>
<dbReference type="EMBL" id="KK365139">
    <property type="protein sequence ID" value="KCZ81603.1"/>
    <property type="molecule type" value="Genomic_DNA"/>
</dbReference>
<dbReference type="SUPFAM" id="SSF52540">
    <property type="entry name" value="P-loop containing nucleoside triphosphate hydrolases"/>
    <property type="match status" value="1"/>
</dbReference>
<evidence type="ECO:0000256" key="1">
    <source>
        <dbReference type="ARBA" id="ARBA00022741"/>
    </source>
</evidence>
<feature type="binding site" evidence="3">
    <location>
        <position position="78"/>
    </location>
    <ligand>
        <name>GTP</name>
        <dbReference type="ChEBI" id="CHEBI:37565"/>
    </ligand>
</feature>
<evidence type="ECO:0000313" key="5">
    <source>
        <dbReference type="EMBL" id="KCZ81603.1"/>
    </source>
</evidence>
<dbReference type="Gene3D" id="3.40.50.300">
    <property type="entry name" value="P-loop containing nucleotide triphosphate hydrolases"/>
    <property type="match status" value="1"/>
</dbReference>
<dbReference type="SMART" id="SM00177">
    <property type="entry name" value="ARF"/>
    <property type="match status" value="1"/>
</dbReference>
<dbReference type="Proteomes" id="UP000030655">
    <property type="component" value="Unassembled WGS sequence"/>
</dbReference>
<keyword evidence="2 3" id="KW-0342">GTP-binding</keyword>
<keyword evidence="1 3" id="KW-0547">Nucleotide-binding</keyword>
<evidence type="ECO:0000256" key="2">
    <source>
        <dbReference type="ARBA" id="ARBA00023134"/>
    </source>
</evidence>
<dbReference type="VEuPathDB" id="MicrosporidiaDB:H312_00927"/>
<dbReference type="GO" id="GO:0003924">
    <property type="term" value="F:GTPase activity"/>
    <property type="evidence" value="ECO:0007669"/>
    <property type="project" value="InterPro"/>
</dbReference>
<dbReference type="GO" id="GO:0005525">
    <property type="term" value="F:GTP binding"/>
    <property type="evidence" value="ECO:0007669"/>
    <property type="project" value="UniProtKB-KW"/>
</dbReference>
<dbReference type="PANTHER" id="PTHR45732:SF7">
    <property type="entry name" value="ADP-RIBOSYLATION FACTOR-LIKE PROTEIN 8"/>
    <property type="match status" value="1"/>
</dbReference>
<evidence type="ECO:0008006" key="7">
    <source>
        <dbReference type="Google" id="ProtNLM"/>
    </source>
</evidence>
<dbReference type="InterPro" id="IPR006689">
    <property type="entry name" value="Small_GTPase_ARF/SAR"/>
</dbReference>
<protein>
    <recommendedName>
        <fullName evidence="7">Small GTP-binding protein domain</fullName>
    </recommendedName>
</protein>
<dbReference type="Pfam" id="PF00025">
    <property type="entry name" value="Arf"/>
    <property type="match status" value="1"/>
</dbReference>
<dbReference type="HOGENOM" id="CLU_040729_10_5_1"/>
<keyword evidence="6" id="KW-1185">Reference proteome</keyword>
<dbReference type="GO" id="GO:0046872">
    <property type="term" value="F:metal ion binding"/>
    <property type="evidence" value="ECO:0007669"/>
    <property type="project" value="UniProtKB-KW"/>
</dbReference>
<feature type="binding site" evidence="3">
    <location>
        <begin position="30"/>
        <end position="37"/>
    </location>
    <ligand>
        <name>GTP</name>
        <dbReference type="ChEBI" id="CHEBI:37565"/>
    </ligand>
</feature>
<dbReference type="PANTHER" id="PTHR45732">
    <property type="entry name" value="ADP-RIBOSYLATION FACTOR-LIKE PROTEIN 8"/>
    <property type="match status" value="1"/>
</dbReference>
<dbReference type="AlphaFoldDB" id="A0A059F2X7"/>
<dbReference type="InterPro" id="IPR027417">
    <property type="entry name" value="P-loop_NTPase"/>
</dbReference>
<dbReference type="STRING" id="1288291.A0A059F2X7"/>
<evidence type="ECO:0000256" key="3">
    <source>
        <dbReference type="PIRSR" id="PIRSR606689-1"/>
    </source>
</evidence>
<organism evidence="5 6">
    <name type="scientific">Anncaliia algerae PRA339</name>
    <dbReference type="NCBI Taxonomy" id="1288291"/>
    <lineage>
        <taxon>Eukaryota</taxon>
        <taxon>Fungi</taxon>
        <taxon>Fungi incertae sedis</taxon>
        <taxon>Microsporidia</taxon>
        <taxon>Tubulinosematoidea</taxon>
        <taxon>Tubulinosematidae</taxon>
        <taxon>Anncaliia</taxon>
    </lineage>
</organism>
<sequence length="192" mass="22694">MSRICKRFWKRIVNAYKQIFVRRLKVVLLGTECSGKSRLIKRIFEDSYDEEQEQRKHSNRILKYNLNGIEFTIYDVPGGKENIPKWDFFYKKADAVIFTFDSTSDEKNSMEAENQLSALLYRNMWTKRNLLVLGTKNDMQQAKSCRDIILSLNLMDIVDREVSCYSVSAKTKVNLELVIRWLEEQTELQSNK</sequence>
<keyword evidence="4" id="KW-0479">Metal-binding</keyword>
<dbReference type="PRINTS" id="PR00449">
    <property type="entry name" value="RASTRNSFRMNG"/>
</dbReference>
<feature type="binding site" evidence="4">
    <location>
        <position position="37"/>
    </location>
    <ligand>
        <name>Mg(2+)</name>
        <dbReference type="ChEBI" id="CHEBI:18420"/>
    </ligand>
</feature>
<evidence type="ECO:0000256" key="4">
    <source>
        <dbReference type="PIRSR" id="PIRSR606689-2"/>
    </source>
</evidence>
<reference evidence="5 6" key="2">
    <citation type="submission" date="2014-03" db="EMBL/GenBank/DDBJ databases">
        <title>The Genome Sequence of Anncaliia algerae insect isolate PRA339.</title>
        <authorList>
            <consortium name="The Broad Institute Genome Sequencing Platform"/>
            <consortium name="The Broad Institute Genome Sequencing Center for Infectious Disease"/>
            <person name="Cuomo C."/>
            <person name="Becnel J."/>
            <person name="Sanscrainte N."/>
            <person name="Walker B."/>
            <person name="Young S.K."/>
            <person name="Zeng Q."/>
            <person name="Gargeya S."/>
            <person name="Fitzgerald M."/>
            <person name="Haas B."/>
            <person name="Abouelleil A."/>
            <person name="Alvarado L."/>
            <person name="Arachchi H.M."/>
            <person name="Berlin A.M."/>
            <person name="Chapman S.B."/>
            <person name="Dewar J."/>
            <person name="Goldberg J."/>
            <person name="Griggs A."/>
            <person name="Gujja S."/>
            <person name="Hansen M."/>
            <person name="Howarth C."/>
            <person name="Imamovic A."/>
            <person name="Larimer J."/>
            <person name="McCowan C."/>
            <person name="Murphy C."/>
            <person name="Neiman D."/>
            <person name="Pearson M."/>
            <person name="Priest M."/>
            <person name="Roberts A."/>
            <person name="Saif S."/>
            <person name="Shea T."/>
            <person name="Sisk P."/>
            <person name="Sykes S."/>
            <person name="Wortman J."/>
            <person name="Nusbaum C."/>
            <person name="Birren B."/>
        </authorList>
    </citation>
    <scope>NUCLEOTIDE SEQUENCE [LARGE SCALE GENOMIC DNA]</scope>
    <source>
        <strain evidence="5 6">PRA339</strain>
    </source>
</reference>